<proteinExistence type="predicted"/>
<dbReference type="Proteomes" id="UP000306192">
    <property type="component" value="Unassembled WGS sequence"/>
</dbReference>
<dbReference type="InterPro" id="IPR010093">
    <property type="entry name" value="SinI_DNA-bd"/>
</dbReference>
<name>A0A4T2BJS4_9MICO</name>
<evidence type="ECO:0000259" key="1">
    <source>
        <dbReference type="Pfam" id="PF12728"/>
    </source>
</evidence>
<dbReference type="RefSeq" id="WP_136643698.1">
    <property type="nucleotide sequence ID" value="NZ_QYRT01000062.1"/>
</dbReference>
<organism evidence="2 3">
    <name type="scientific">Subtercola vilae</name>
    <dbReference type="NCBI Taxonomy" id="2056433"/>
    <lineage>
        <taxon>Bacteria</taxon>
        <taxon>Bacillati</taxon>
        <taxon>Actinomycetota</taxon>
        <taxon>Actinomycetes</taxon>
        <taxon>Micrococcales</taxon>
        <taxon>Microbacteriaceae</taxon>
        <taxon>Subtercola</taxon>
    </lineage>
</organism>
<dbReference type="GO" id="GO:0003677">
    <property type="term" value="F:DNA binding"/>
    <property type="evidence" value="ECO:0007669"/>
    <property type="project" value="UniProtKB-KW"/>
</dbReference>
<dbReference type="OrthoDB" id="26212at2"/>
<dbReference type="EMBL" id="QYRT01000062">
    <property type="protein sequence ID" value="TIH29288.1"/>
    <property type="molecule type" value="Genomic_DNA"/>
</dbReference>
<evidence type="ECO:0000313" key="2">
    <source>
        <dbReference type="EMBL" id="TIH29288.1"/>
    </source>
</evidence>
<keyword evidence="2" id="KW-0238">DNA-binding</keyword>
<dbReference type="Pfam" id="PF12728">
    <property type="entry name" value="HTH_17"/>
    <property type="match status" value="1"/>
</dbReference>
<dbReference type="NCBIfam" id="TIGR01764">
    <property type="entry name" value="excise"/>
    <property type="match status" value="1"/>
</dbReference>
<evidence type="ECO:0000313" key="3">
    <source>
        <dbReference type="Proteomes" id="UP000306192"/>
    </source>
</evidence>
<dbReference type="AlphaFoldDB" id="A0A4T2BJS4"/>
<gene>
    <name evidence="2" type="ORF">D4765_18045</name>
</gene>
<protein>
    <submittedName>
        <fullName evidence="2">DNA-binding protein</fullName>
    </submittedName>
</protein>
<keyword evidence="3" id="KW-1185">Reference proteome</keyword>
<comment type="caution">
    <text evidence="2">The sequence shown here is derived from an EMBL/GenBank/DDBJ whole genome shotgun (WGS) entry which is preliminary data.</text>
</comment>
<feature type="domain" description="Helix-turn-helix" evidence="1">
    <location>
        <begin position="80"/>
        <end position="125"/>
    </location>
</feature>
<reference evidence="2 3" key="1">
    <citation type="journal article" date="2019" name="Microorganisms">
        <title>Systematic Affiliation and Genome Analysis of Subtercola vilae DB165(T) with Particular Emphasis on Cold Adaptation of an Isolate from a High-Altitude Cold Volcano Lake.</title>
        <authorList>
            <person name="Villalobos A.S."/>
            <person name="Wiese J."/>
            <person name="Imhoff J.F."/>
            <person name="Dorador C."/>
            <person name="Keller A."/>
            <person name="Hentschel U."/>
        </authorList>
    </citation>
    <scope>NUCLEOTIDE SEQUENCE [LARGE SCALE GENOMIC DNA]</scope>
    <source>
        <strain evidence="2 3">DB165</strain>
    </source>
</reference>
<sequence>MIPVTASESASDAELAERALASLRHEIDGLPNDVASISLTIEHARKAVALPRQAVDALMIALGSIAAGHGVRVISIDDELTTQEAASILNVSRPFLIKLLDEGKIAYRKVGSHRRVRSDSLMRYKSADDERSKADADELIRLGQEMGS</sequence>
<accession>A0A4T2BJS4</accession>
<dbReference type="InterPro" id="IPR041657">
    <property type="entry name" value="HTH_17"/>
</dbReference>